<dbReference type="EC" id="6.3.2.8" evidence="3 14"/>
<keyword evidence="4 14" id="KW-0963">Cytoplasm</keyword>
<evidence type="ECO:0000259" key="17">
    <source>
        <dbReference type="Pfam" id="PF08245"/>
    </source>
</evidence>
<keyword evidence="9 14" id="KW-0133">Cell shape</keyword>
<comment type="similarity">
    <text evidence="14">Belongs to the MurCDEF family.</text>
</comment>
<comment type="catalytic activity">
    <reaction evidence="13 14">
        <text>UDP-N-acetyl-alpha-D-muramate + L-alanine + ATP = UDP-N-acetyl-alpha-D-muramoyl-L-alanine + ADP + phosphate + H(+)</text>
        <dbReference type="Rhea" id="RHEA:23372"/>
        <dbReference type="ChEBI" id="CHEBI:15378"/>
        <dbReference type="ChEBI" id="CHEBI:30616"/>
        <dbReference type="ChEBI" id="CHEBI:43474"/>
        <dbReference type="ChEBI" id="CHEBI:57972"/>
        <dbReference type="ChEBI" id="CHEBI:70757"/>
        <dbReference type="ChEBI" id="CHEBI:83898"/>
        <dbReference type="ChEBI" id="CHEBI:456216"/>
        <dbReference type="EC" id="6.3.2.8"/>
    </reaction>
</comment>
<dbReference type="InterPro" id="IPR050061">
    <property type="entry name" value="MurCDEF_pg_biosynth"/>
</dbReference>
<protein>
    <recommendedName>
        <fullName evidence="3 14">UDP-N-acetylmuramate--L-alanine ligase</fullName>
        <ecNumber evidence="3 14">6.3.2.8</ecNumber>
    </recommendedName>
    <alternativeName>
        <fullName evidence="14">UDP-N-acetylmuramoyl-L-alanine synthetase</fullName>
    </alternativeName>
</protein>
<dbReference type="GO" id="GO:0005737">
    <property type="term" value="C:cytoplasm"/>
    <property type="evidence" value="ECO:0007669"/>
    <property type="project" value="UniProtKB-SubCell"/>
</dbReference>
<dbReference type="Proteomes" id="UP000078383">
    <property type="component" value="Unassembled WGS sequence"/>
</dbReference>
<keyword evidence="6 14" id="KW-0132">Cell division</keyword>
<evidence type="ECO:0000259" key="15">
    <source>
        <dbReference type="Pfam" id="PF01225"/>
    </source>
</evidence>
<comment type="function">
    <text evidence="14">Cell wall formation.</text>
</comment>
<evidence type="ECO:0000256" key="11">
    <source>
        <dbReference type="ARBA" id="ARBA00023306"/>
    </source>
</evidence>
<feature type="binding site" evidence="14">
    <location>
        <begin position="118"/>
        <end position="124"/>
    </location>
    <ligand>
        <name>ATP</name>
        <dbReference type="ChEBI" id="CHEBI:30616"/>
    </ligand>
</feature>
<dbReference type="SUPFAM" id="SSF51984">
    <property type="entry name" value="MurCD N-terminal domain"/>
    <property type="match status" value="1"/>
</dbReference>
<evidence type="ECO:0000256" key="3">
    <source>
        <dbReference type="ARBA" id="ARBA00012211"/>
    </source>
</evidence>
<sequence length="458" mass="50247">MYKINFEKPIHIHFIGIGGISMSGLAEILLEEGFTVSGSDSKESPLTKKLESEGAIIHYGQCAENISDGIDCVVYTAAINKANPELMEAVARKIPMLTRAELLGQLMKNYKTPIAVSGTHGKTTTTSMISHILLAADLDPTISVGGILKAIGGNIRVGKSETFITEACEYTNSFLHFYPKISVILNIEEDHLDFFKDLEDIRHSFHQFAALLPSDGTLIINGDIDNYQEIYDSLDCNVITYGSSDMLDYSASNITYDEKGLVAFDLIKNGKVVDHIQLSVTGDHNVSNALASIATAELLQIPMETIKKGILSFSGTDRRFEYKGTFNGVTVVDDYAHHPTEIAATLKAAQHYPHNQVWCVFQPHTYTRTKAFFHEFAEALSHTDHLVLADIYAARETDTLGVSSAGLAEEARKLGTDAHYLPSFEEIEAFLKENCKSGDLLITMGAGDVVKIGEDILK</sequence>
<dbReference type="UniPathway" id="UPA00219"/>
<dbReference type="GO" id="GO:0051301">
    <property type="term" value="P:cell division"/>
    <property type="evidence" value="ECO:0007669"/>
    <property type="project" value="UniProtKB-KW"/>
</dbReference>
<evidence type="ECO:0000256" key="12">
    <source>
        <dbReference type="ARBA" id="ARBA00023316"/>
    </source>
</evidence>
<dbReference type="InterPro" id="IPR004101">
    <property type="entry name" value="Mur_ligase_C"/>
</dbReference>
<dbReference type="InterPro" id="IPR005758">
    <property type="entry name" value="UDP-N-AcMur_Ala_ligase_MurC"/>
</dbReference>
<accession>A0A174ZI77</accession>
<keyword evidence="7 14" id="KW-0547">Nucleotide-binding</keyword>
<keyword evidence="5 14" id="KW-0436">Ligase</keyword>
<feature type="domain" description="Mur ligase central" evidence="17">
    <location>
        <begin position="116"/>
        <end position="296"/>
    </location>
</feature>
<evidence type="ECO:0000256" key="10">
    <source>
        <dbReference type="ARBA" id="ARBA00022984"/>
    </source>
</evidence>
<dbReference type="InterPro" id="IPR000713">
    <property type="entry name" value="Mur_ligase_N"/>
</dbReference>
<dbReference type="HAMAP" id="MF_00046">
    <property type="entry name" value="MurC"/>
    <property type="match status" value="1"/>
</dbReference>
<dbReference type="InterPro" id="IPR013221">
    <property type="entry name" value="Mur_ligase_cen"/>
</dbReference>
<feature type="domain" description="Mur ligase N-terminal catalytic" evidence="15">
    <location>
        <begin position="11"/>
        <end position="110"/>
    </location>
</feature>
<dbReference type="InterPro" id="IPR036565">
    <property type="entry name" value="Mur-like_cat_sf"/>
</dbReference>
<keyword evidence="12 14" id="KW-0961">Cell wall biogenesis/degradation</keyword>
<evidence type="ECO:0000313" key="19">
    <source>
        <dbReference type="Proteomes" id="UP000078383"/>
    </source>
</evidence>
<dbReference type="Pfam" id="PF08245">
    <property type="entry name" value="Mur_ligase_M"/>
    <property type="match status" value="1"/>
</dbReference>
<feature type="domain" description="Mur ligase C-terminal" evidence="16">
    <location>
        <begin position="318"/>
        <end position="447"/>
    </location>
</feature>
<evidence type="ECO:0000256" key="8">
    <source>
        <dbReference type="ARBA" id="ARBA00022840"/>
    </source>
</evidence>
<reference evidence="18 19" key="1">
    <citation type="submission" date="2015-09" db="EMBL/GenBank/DDBJ databases">
        <authorList>
            <consortium name="Pathogen Informatics"/>
        </authorList>
    </citation>
    <scope>NUCLEOTIDE SEQUENCE [LARGE SCALE GENOMIC DNA]</scope>
    <source>
        <strain evidence="18 19">2789STDY5834889</strain>
    </source>
</reference>
<evidence type="ECO:0000256" key="9">
    <source>
        <dbReference type="ARBA" id="ARBA00022960"/>
    </source>
</evidence>
<name>A0A174ZI77_9FIRM</name>
<dbReference type="GO" id="GO:0009252">
    <property type="term" value="P:peptidoglycan biosynthetic process"/>
    <property type="evidence" value="ECO:0007669"/>
    <property type="project" value="UniProtKB-UniRule"/>
</dbReference>
<dbReference type="Pfam" id="PF02875">
    <property type="entry name" value="Mur_ligase_C"/>
    <property type="match status" value="1"/>
</dbReference>
<gene>
    <name evidence="14 18" type="primary">murC</name>
    <name evidence="18" type="ORF">ERS852502_00961</name>
</gene>
<comment type="pathway">
    <text evidence="2 14">Cell wall biogenesis; peptidoglycan biosynthesis.</text>
</comment>
<dbReference type="GO" id="GO:0071555">
    <property type="term" value="P:cell wall organization"/>
    <property type="evidence" value="ECO:0007669"/>
    <property type="project" value="UniProtKB-KW"/>
</dbReference>
<comment type="subcellular location">
    <subcellularLocation>
        <location evidence="1 14">Cytoplasm</location>
    </subcellularLocation>
</comment>
<dbReference type="NCBIfam" id="TIGR01082">
    <property type="entry name" value="murC"/>
    <property type="match status" value="1"/>
</dbReference>
<dbReference type="EMBL" id="CZBX01000004">
    <property type="protein sequence ID" value="CUQ84619.1"/>
    <property type="molecule type" value="Genomic_DNA"/>
</dbReference>
<dbReference type="InterPro" id="IPR036615">
    <property type="entry name" value="Mur_ligase_C_dom_sf"/>
</dbReference>
<dbReference type="Gene3D" id="3.40.1190.10">
    <property type="entry name" value="Mur-like, catalytic domain"/>
    <property type="match status" value="1"/>
</dbReference>
<evidence type="ECO:0000256" key="5">
    <source>
        <dbReference type="ARBA" id="ARBA00022598"/>
    </source>
</evidence>
<dbReference type="Gene3D" id="3.40.50.720">
    <property type="entry name" value="NAD(P)-binding Rossmann-like Domain"/>
    <property type="match status" value="1"/>
</dbReference>
<keyword evidence="11 14" id="KW-0131">Cell cycle</keyword>
<dbReference type="Pfam" id="PF01225">
    <property type="entry name" value="Mur_ligase"/>
    <property type="match status" value="1"/>
</dbReference>
<keyword evidence="10 14" id="KW-0573">Peptidoglycan synthesis</keyword>
<dbReference type="RefSeq" id="WP_054753109.1">
    <property type="nucleotide sequence ID" value="NZ_CZBX01000004.1"/>
</dbReference>
<evidence type="ECO:0000256" key="2">
    <source>
        <dbReference type="ARBA" id="ARBA00004752"/>
    </source>
</evidence>
<dbReference type="OrthoDB" id="9804126at2"/>
<dbReference type="SUPFAM" id="SSF53244">
    <property type="entry name" value="MurD-like peptide ligases, peptide-binding domain"/>
    <property type="match status" value="1"/>
</dbReference>
<dbReference type="GO" id="GO:0005524">
    <property type="term" value="F:ATP binding"/>
    <property type="evidence" value="ECO:0007669"/>
    <property type="project" value="UniProtKB-UniRule"/>
</dbReference>
<evidence type="ECO:0000256" key="7">
    <source>
        <dbReference type="ARBA" id="ARBA00022741"/>
    </source>
</evidence>
<dbReference type="GO" id="GO:0008763">
    <property type="term" value="F:UDP-N-acetylmuramate-L-alanine ligase activity"/>
    <property type="evidence" value="ECO:0007669"/>
    <property type="project" value="UniProtKB-UniRule"/>
</dbReference>
<evidence type="ECO:0000256" key="1">
    <source>
        <dbReference type="ARBA" id="ARBA00004496"/>
    </source>
</evidence>
<evidence type="ECO:0000256" key="6">
    <source>
        <dbReference type="ARBA" id="ARBA00022618"/>
    </source>
</evidence>
<dbReference type="SUPFAM" id="SSF53623">
    <property type="entry name" value="MurD-like peptide ligases, catalytic domain"/>
    <property type="match status" value="1"/>
</dbReference>
<evidence type="ECO:0000256" key="4">
    <source>
        <dbReference type="ARBA" id="ARBA00022490"/>
    </source>
</evidence>
<evidence type="ECO:0000256" key="13">
    <source>
        <dbReference type="ARBA" id="ARBA00047833"/>
    </source>
</evidence>
<keyword evidence="8 14" id="KW-0067">ATP-binding</keyword>
<dbReference type="AlphaFoldDB" id="A0A174ZI77"/>
<organism evidence="18 19">
    <name type="scientific">[Ruminococcus] torques</name>
    <dbReference type="NCBI Taxonomy" id="33039"/>
    <lineage>
        <taxon>Bacteria</taxon>
        <taxon>Bacillati</taxon>
        <taxon>Bacillota</taxon>
        <taxon>Clostridia</taxon>
        <taxon>Lachnospirales</taxon>
        <taxon>Lachnospiraceae</taxon>
        <taxon>Mediterraneibacter</taxon>
    </lineage>
</organism>
<dbReference type="GO" id="GO:0008360">
    <property type="term" value="P:regulation of cell shape"/>
    <property type="evidence" value="ECO:0007669"/>
    <property type="project" value="UniProtKB-KW"/>
</dbReference>
<dbReference type="PANTHER" id="PTHR43445:SF3">
    <property type="entry name" value="UDP-N-ACETYLMURAMATE--L-ALANINE LIGASE"/>
    <property type="match status" value="1"/>
</dbReference>
<evidence type="ECO:0000259" key="16">
    <source>
        <dbReference type="Pfam" id="PF02875"/>
    </source>
</evidence>
<dbReference type="PANTHER" id="PTHR43445">
    <property type="entry name" value="UDP-N-ACETYLMURAMATE--L-ALANINE LIGASE-RELATED"/>
    <property type="match status" value="1"/>
</dbReference>
<proteinExistence type="inferred from homology"/>
<evidence type="ECO:0000256" key="14">
    <source>
        <dbReference type="HAMAP-Rule" id="MF_00046"/>
    </source>
</evidence>
<dbReference type="Gene3D" id="3.90.190.20">
    <property type="entry name" value="Mur ligase, C-terminal domain"/>
    <property type="match status" value="1"/>
</dbReference>
<evidence type="ECO:0000313" key="18">
    <source>
        <dbReference type="EMBL" id="CUQ84619.1"/>
    </source>
</evidence>